<evidence type="ECO:0000313" key="1">
    <source>
        <dbReference type="EMBL" id="GIY37056.1"/>
    </source>
</evidence>
<reference evidence="1 2" key="1">
    <citation type="submission" date="2021-06" db="EMBL/GenBank/DDBJ databases">
        <title>Caerostris extrusa draft genome.</title>
        <authorList>
            <person name="Kono N."/>
            <person name="Arakawa K."/>
        </authorList>
    </citation>
    <scope>NUCLEOTIDE SEQUENCE [LARGE SCALE GENOMIC DNA]</scope>
</reference>
<comment type="caution">
    <text evidence="1">The sequence shown here is derived from an EMBL/GenBank/DDBJ whole genome shotgun (WGS) entry which is preliminary data.</text>
</comment>
<protein>
    <submittedName>
        <fullName evidence="1">Uncharacterized protein</fullName>
    </submittedName>
</protein>
<sequence length="110" mass="11831">MAPKAGKFGDPCSKKSQGLCALNTGVRGHGWRFLLASPPFPGSRCSRGAIDRSDKFNKSQLSLHQLTGAAAAYPGDRVWERARIHFNLGAVEISHPYIMHGIQGGGEKKA</sequence>
<name>A0AAV4SV85_CAEEX</name>
<proteinExistence type="predicted"/>
<evidence type="ECO:0000313" key="2">
    <source>
        <dbReference type="Proteomes" id="UP001054945"/>
    </source>
</evidence>
<accession>A0AAV4SV85</accession>
<dbReference type="EMBL" id="BPLR01010120">
    <property type="protein sequence ID" value="GIY37056.1"/>
    <property type="molecule type" value="Genomic_DNA"/>
</dbReference>
<organism evidence="1 2">
    <name type="scientific">Caerostris extrusa</name>
    <name type="common">Bark spider</name>
    <name type="synonym">Caerostris bankana</name>
    <dbReference type="NCBI Taxonomy" id="172846"/>
    <lineage>
        <taxon>Eukaryota</taxon>
        <taxon>Metazoa</taxon>
        <taxon>Ecdysozoa</taxon>
        <taxon>Arthropoda</taxon>
        <taxon>Chelicerata</taxon>
        <taxon>Arachnida</taxon>
        <taxon>Araneae</taxon>
        <taxon>Araneomorphae</taxon>
        <taxon>Entelegynae</taxon>
        <taxon>Araneoidea</taxon>
        <taxon>Araneidae</taxon>
        <taxon>Caerostris</taxon>
    </lineage>
</organism>
<dbReference type="AlphaFoldDB" id="A0AAV4SV85"/>
<gene>
    <name evidence="1" type="ORF">CEXT_426281</name>
</gene>
<dbReference type="Proteomes" id="UP001054945">
    <property type="component" value="Unassembled WGS sequence"/>
</dbReference>
<keyword evidence="2" id="KW-1185">Reference proteome</keyword>